<keyword evidence="5 10" id="KW-1003">Cell membrane</keyword>
<evidence type="ECO:0000256" key="2">
    <source>
        <dbReference type="ARBA" id="ARBA00004651"/>
    </source>
</evidence>
<dbReference type="RefSeq" id="WP_101395198.1">
    <property type="nucleotide sequence ID" value="NZ_PJNE01000001.1"/>
</dbReference>
<proteinExistence type="inferred from homology"/>
<evidence type="ECO:0000256" key="11">
    <source>
        <dbReference type="SAM" id="MobiDB-lite"/>
    </source>
</evidence>
<feature type="transmembrane region" description="Helical" evidence="10">
    <location>
        <begin position="97"/>
        <end position="118"/>
    </location>
</feature>
<dbReference type="GO" id="GO:0035435">
    <property type="term" value="P:phosphate ion transmembrane transport"/>
    <property type="evidence" value="ECO:0007669"/>
    <property type="project" value="InterPro"/>
</dbReference>
<accession>A0A2N3YIJ1</accession>
<comment type="function">
    <text evidence="1">Part of the binding-protein-dependent transport system for phosphate; probably responsible for the translocation of the substrate across the membrane.</text>
</comment>
<evidence type="ECO:0000256" key="8">
    <source>
        <dbReference type="ARBA" id="ARBA00022989"/>
    </source>
</evidence>
<comment type="caution">
    <text evidence="13">The sequence shown here is derived from an EMBL/GenBank/DDBJ whole genome shotgun (WGS) entry which is preliminary data.</text>
</comment>
<dbReference type="Gene3D" id="1.10.3720.10">
    <property type="entry name" value="MetI-like"/>
    <property type="match status" value="1"/>
</dbReference>
<reference evidence="13 14" key="1">
    <citation type="submission" date="2017-12" db="EMBL/GenBank/DDBJ databases">
        <title>Sequencing the genomes of 1000 Actinobacteria strains.</title>
        <authorList>
            <person name="Klenk H.-P."/>
        </authorList>
    </citation>
    <scope>NUCLEOTIDE SEQUENCE [LARGE SCALE GENOMIC DNA]</scope>
    <source>
        <strain evidence="13 14">DSM 12806</strain>
    </source>
</reference>
<dbReference type="OrthoDB" id="9775069at2"/>
<keyword evidence="8 10" id="KW-1133">Transmembrane helix</keyword>
<dbReference type="InterPro" id="IPR005672">
    <property type="entry name" value="Phosphate_PstA"/>
</dbReference>
<dbReference type="NCBIfam" id="TIGR00974">
    <property type="entry name" value="3a0107s02c"/>
    <property type="match status" value="1"/>
</dbReference>
<evidence type="ECO:0000256" key="10">
    <source>
        <dbReference type="RuleBase" id="RU363043"/>
    </source>
</evidence>
<keyword evidence="6" id="KW-0592">Phosphate transport</keyword>
<dbReference type="Proteomes" id="UP000233781">
    <property type="component" value="Unassembled WGS sequence"/>
</dbReference>
<dbReference type="InterPro" id="IPR051408">
    <property type="entry name" value="Phosphate_transprt_permease"/>
</dbReference>
<evidence type="ECO:0000256" key="6">
    <source>
        <dbReference type="ARBA" id="ARBA00022592"/>
    </source>
</evidence>
<dbReference type="AlphaFoldDB" id="A0A2N3YIJ1"/>
<evidence type="ECO:0000313" key="14">
    <source>
        <dbReference type="Proteomes" id="UP000233781"/>
    </source>
</evidence>
<keyword evidence="4" id="KW-0813">Transport</keyword>
<sequence>MSTVQLDHAAAPPAAGASPGGGLGEKSGGRAAKDLTARVLMWLAFAVAVLPLAWILGATLVKGGHMLLDATWWTNSQAGITSRRVGGGAVHAIQGTLVQALVTALMSVPVGVLTAVYLVEYGRGRLARVISFMVDILTGVPSIVAGLFIYALWVTTFGFQRVAFAVCLALTLLMIPTIVRSTEEMLKLVPSELREASYALGVPKWKTIMRVVVPTAFSGIVTGILLGLARVMGETAPLIILGPYTKVIATDLFNGLMATLPTMINQDRTEALQPAVDRVWGASLTLILIVFLLNLLGRVIGRFSKVKG</sequence>
<evidence type="ECO:0000256" key="9">
    <source>
        <dbReference type="ARBA" id="ARBA00023136"/>
    </source>
</evidence>
<evidence type="ECO:0000256" key="5">
    <source>
        <dbReference type="ARBA" id="ARBA00022475"/>
    </source>
</evidence>
<dbReference type="InterPro" id="IPR035906">
    <property type="entry name" value="MetI-like_sf"/>
</dbReference>
<comment type="subcellular location">
    <subcellularLocation>
        <location evidence="2 10">Cell membrane</location>
        <topology evidence="2 10">Multi-pass membrane protein</topology>
    </subcellularLocation>
</comment>
<gene>
    <name evidence="13" type="ORF">ATL31_1481</name>
</gene>
<evidence type="ECO:0000259" key="12">
    <source>
        <dbReference type="PROSITE" id="PS50928"/>
    </source>
</evidence>
<name>A0A2N3YIJ1_9MICO</name>
<feature type="transmembrane region" description="Helical" evidence="10">
    <location>
        <begin position="159"/>
        <end position="179"/>
    </location>
</feature>
<feature type="region of interest" description="Disordered" evidence="11">
    <location>
        <begin position="1"/>
        <end position="27"/>
    </location>
</feature>
<feature type="transmembrane region" description="Helical" evidence="10">
    <location>
        <begin position="39"/>
        <end position="61"/>
    </location>
</feature>
<feature type="domain" description="ABC transmembrane type-1" evidence="12">
    <location>
        <begin position="93"/>
        <end position="297"/>
    </location>
</feature>
<dbReference type="GO" id="GO:0005315">
    <property type="term" value="F:phosphate transmembrane transporter activity"/>
    <property type="evidence" value="ECO:0007669"/>
    <property type="project" value="InterPro"/>
</dbReference>
<evidence type="ECO:0000256" key="4">
    <source>
        <dbReference type="ARBA" id="ARBA00022448"/>
    </source>
</evidence>
<keyword evidence="7 10" id="KW-0812">Transmembrane</keyword>
<feature type="transmembrane region" description="Helical" evidence="10">
    <location>
        <begin position="279"/>
        <end position="297"/>
    </location>
</feature>
<evidence type="ECO:0000313" key="13">
    <source>
        <dbReference type="EMBL" id="PKW26665.1"/>
    </source>
</evidence>
<organism evidence="13 14">
    <name type="scientific">Phycicoccus duodecadis</name>
    <dbReference type="NCBI Taxonomy" id="173053"/>
    <lineage>
        <taxon>Bacteria</taxon>
        <taxon>Bacillati</taxon>
        <taxon>Actinomycetota</taxon>
        <taxon>Actinomycetes</taxon>
        <taxon>Micrococcales</taxon>
        <taxon>Intrasporangiaceae</taxon>
        <taxon>Phycicoccus</taxon>
    </lineage>
</organism>
<comment type="similarity">
    <text evidence="3 10">Belongs to the binding-protein-dependent transport system permease family. CysTW subfamily.</text>
</comment>
<dbReference type="InterPro" id="IPR000515">
    <property type="entry name" value="MetI-like"/>
</dbReference>
<evidence type="ECO:0000256" key="1">
    <source>
        <dbReference type="ARBA" id="ARBA00003510"/>
    </source>
</evidence>
<dbReference type="GO" id="GO:0005886">
    <property type="term" value="C:plasma membrane"/>
    <property type="evidence" value="ECO:0007669"/>
    <property type="project" value="UniProtKB-SubCell"/>
</dbReference>
<feature type="transmembrane region" description="Helical" evidence="10">
    <location>
        <begin position="211"/>
        <end position="232"/>
    </location>
</feature>
<evidence type="ECO:0000256" key="7">
    <source>
        <dbReference type="ARBA" id="ARBA00022692"/>
    </source>
</evidence>
<protein>
    <recommendedName>
        <fullName evidence="10">Phosphate transport system permease protein PstA</fullName>
    </recommendedName>
</protein>
<keyword evidence="9 10" id="KW-0472">Membrane</keyword>
<evidence type="ECO:0000256" key="3">
    <source>
        <dbReference type="ARBA" id="ARBA00007069"/>
    </source>
</evidence>
<dbReference type="EMBL" id="PJNE01000001">
    <property type="protein sequence ID" value="PKW26665.1"/>
    <property type="molecule type" value="Genomic_DNA"/>
</dbReference>
<feature type="transmembrane region" description="Helical" evidence="10">
    <location>
        <begin position="130"/>
        <end position="153"/>
    </location>
</feature>
<dbReference type="SUPFAM" id="SSF161098">
    <property type="entry name" value="MetI-like"/>
    <property type="match status" value="1"/>
</dbReference>
<dbReference type="PANTHER" id="PTHR42922:SF1">
    <property type="entry name" value="PHOSPHATE TRANSPORT SYSTEM PERMEASE PROTEIN PSTA"/>
    <property type="match status" value="1"/>
</dbReference>
<dbReference type="Pfam" id="PF00528">
    <property type="entry name" value="BPD_transp_1"/>
    <property type="match status" value="1"/>
</dbReference>
<dbReference type="CDD" id="cd06261">
    <property type="entry name" value="TM_PBP2"/>
    <property type="match status" value="1"/>
</dbReference>
<dbReference type="PANTHER" id="PTHR42922">
    <property type="entry name" value="PHOSPHATE TRANSPORT SYSTEM PERMEASE PROTEIN PSTA"/>
    <property type="match status" value="1"/>
</dbReference>
<keyword evidence="14" id="KW-1185">Reference proteome</keyword>
<dbReference type="PROSITE" id="PS50928">
    <property type="entry name" value="ABC_TM1"/>
    <property type="match status" value="1"/>
</dbReference>